<evidence type="ECO:0000259" key="1">
    <source>
        <dbReference type="PROSITE" id="PS51747"/>
    </source>
</evidence>
<dbReference type="GeneID" id="35598223"/>
<name>A0A2D3UN18_9PEZI</name>
<evidence type="ECO:0000313" key="3">
    <source>
        <dbReference type="Proteomes" id="UP000225277"/>
    </source>
</evidence>
<reference evidence="2 3" key="1">
    <citation type="submission" date="2016-03" db="EMBL/GenBank/DDBJ databases">
        <authorList>
            <person name="Ploux O."/>
        </authorList>
    </citation>
    <scope>NUCLEOTIDE SEQUENCE [LARGE SCALE GENOMIC DNA]</scope>
    <source>
        <strain evidence="2 3">URUG2</strain>
    </source>
</reference>
<gene>
    <name evidence="2" type="ORF">RCC_03014</name>
</gene>
<evidence type="ECO:0000313" key="2">
    <source>
        <dbReference type="EMBL" id="CZT17182.1"/>
    </source>
</evidence>
<sequence>MLNIMVPSLLIPYSHAHLAVRQEPQIQINDAIQSLPTWTPPSQTVRQFWMKEALSALTALTSSPCPHEPFGTVIVNHTSPNPSDIGDVICIGANNIGSGNPTLHGEIAAINNCSAVLTDPDGHWKLTPSELSKAWSQFTLYTTAEPCPMCASAIRWAGFRECVYGTSSAMLIKLGWPVIDISAKEVFERSRRLGLKTALLSVGANETDPYLSWQYRDGASCPVGCHGSGRAGRCLPDKE</sequence>
<protein>
    <submittedName>
        <fullName evidence="2">Related to TAD2-subunit of tRNA-specific adenosine-34 deaminase</fullName>
    </submittedName>
</protein>
<dbReference type="PROSITE" id="PS51747">
    <property type="entry name" value="CYT_DCMP_DEAMINASES_2"/>
    <property type="match status" value="1"/>
</dbReference>
<dbReference type="Proteomes" id="UP000225277">
    <property type="component" value="Unassembled WGS sequence"/>
</dbReference>
<feature type="domain" description="CMP/dCMP-type deaminase" evidence="1">
    <location>
        <begin position="40"/>
        <end position="178"/>
    </location>
</feature>
<dbReference type="RefSeq" id="XP_023624075.1">
    <property type="nucleotide sequence ID" value="XM_023768307.1"/>
</dbReference>
<dbReference type="STRING" id="112498.A0A2D3UN18"/>
<accession>A0A2D3UN18</accession>
<dbReference type="PANTHER" id="PTHR11079">
    <property type="entry name" value="CYTOSINE DEAMINASE FAMILY MEMBER"/>
    <property type="match status" value="1"/>
</dbReference>
<dbReference type="InterPro" id="IPR016193">
    <property type="entry name" value="Cytidine_deaminase-like"/>
</dbReference>
<organism evidence="2 3">
    <name type="scientific">Ramularia collo-cygni</name>
    <dbReference type="NCBI Taxonomy" id="112498"/>
    <lineage>
        <taxon>Eukaryota</taxon>
        <taxon>Fungi</taxon>
        <taxon>Dikarya</taxon>
        <taxon>Ascomycota</taxon>
        <taxon>Pezizomycotina</taxon>
        <taxon>Dothideomycetes</taxon>
        <taxon>Dothideomycetidae</taxon>
        <taxon>Mycosphaerellales</taxon>
        <taxon>Mycosphaerellaceae</taxon>
        <taxon>Ramularia</taxon>
    </lineage>
</organism>
<dbReference type="SUPFAM" id="SSF53927">
    <property type="entry name" value="Cytidine deaminase-like"/>
    <property type="match status" value="1"/>
</dbReference>
<dbReference type="GO" id="GO:0052717">
    <property type="term" value="F:tRNA-specific adenosine-34 deaminase activity"/>
    <property type="evidence" value="ECO:0007669"/>
    <property type="project" value="TreeGrafter"/>
</dbReference>
<dbReference type="EMBL" id="FJUY01000003">
    <property type="protein sequence ID" value="CZT17182.1"/>
    <property type="molecule type" value="Genomic_DNA"/>
</dbReference>
<dbReference type="CDD" id="cd01285">
    <property type="entry name" value="nucleoside_deaminase"/>
    <property type="match status" value="1"/>
</dbReference>
<dbReference type="AlphaFoldDB" id="A0A2D3UN18"/>
<dbReference type="Gene3D" id="3.40.140.10">
    <property type="entry name" value="Cytidine Deaminase, domain 2"/>
    <property type="match status" value="1"/>
</dbReference>
<dbReference type="PANTHER" id="PTHR11079:SF203">
    <property type="entry name" value="CMP_DCMP-TYPE DEAMINASE DOMAIN-CONTAINING PROTEIN"/>
    <property type="match status" value="1"/>
</dbReference>
<dbReference type="InterPro" id="IPR002125">
    <property type="entry name" value="CMP_dCMP_dom"/>
</dbReference>
<dbReference type="OrthoDB" id="408702at2759"/>
<dbReference type="Pfam" id="PF00383">
    <property type="entry name" value="dCMP_cyt_deam_1"/>
    <property type="match status" value="1"/>
</dbReference>
<keyword evidence="3" id="KW-1185">Reference proteome</keyword>
<proteinExistence type="predicted"/>
<dbReference type="GO" id="GO:0002100">
    <property type="term" value="P:tRNA wobble adenosine to inosine editing"/>
    <property type="evidence" value="ECO:0007669"/>
    <property type="project" value="TreeGrafter"/>
</dbReference>